<keyword evidence="2" id="KW-1185">Reference proteome</keyword>
<organism evidence="1 2">
    <name type="scientific">Oceanobacillus halophilus</name>
    <dbReference type="NCBI Taxonomy" id="930130"/>
    <lineage>
        <taxon>Bacteria</taxon>
        <taxon>Bacillati</taxon>
        <taxon>Bacillota</taxon>
        <taxon>Bacilli</taxon>
        <taxon>Bacillales</taxon>
        <taxon>Bacillaceae</taxon>
        <taxon>Oceanobacillus</taxon>
    </lineage>
</organism>
<dbReference type="Proteomes" id="UP000269301">
    <property type="component" value="Unassembled WGS sequence"/>
</dbReference>
<evidence type="ECO:0000313" key="2">
    <source>
        <dbReference type="Proteomes" id="UP000269301"/>
    </source>
</evidence>
<dbReference type="AlphaFoldDB" id="A0A495A4T3"/>
<protein>
    <submittedName>
        <fullName evidence="1">Uncharacterized protein</fullName>
    </submittedName>
</protein>
<accession>A0A495A4T3</accession>
<proteinExistence type="predicted"/>
<dbReference type="EMBL" id="RBZP01000003">
    <property type="protein sequence ID" value="RKQ34716.1"/>
    <property type="molecule type" value="Genomic_DNA"/>
</dbReference>
<gene>
    <name evidence="1" type="ORF">D8M06_07310</name>
</gene>
<sequence>MKNKSSLQNQILKSIPADEKRVWNTLTALPLEQKKFIWKLIKNSNKEGLIVYKQDIKHLHYLQSKGLISINSLYKSRSGEVSLFVLRDAPYLQRMLRNIARKKVGFS</sequence>
<name>A0A495A4T3_9BACI</name>
<dbReference type="RefSeq" id="WP_121203749.1">
    <property type="nucleotide sequence ID" value="NZ_RBZP01000003.1"/>
</dbReference>
<evidence type="ECO:0000313" key="1">
    <source>
        <dbReference type="EMBL" id="RKQ34716.1"/>
    </source>
</evidence>
<reference evidence="1 2" key="1">
    <citation type="journal article" date="2016" name="Int. J. Syst. Evol. Microbiol.">
        <title>Oceanobacillus halophilus sp. nov., a novel moderately halophilic bacterium from a hypersaline lake.</title>
        <authorList>
            <person name="Amoozegar M.A."/>
            <person name="Bagheri M."/>
            <person name="Makhdoumi A."/>
            <person name="Nikou M.M."/>
            <person name="Fazeli S.A.S."/>
            <person name="Schumann P."/>
            <person name="Sproer C."/>
            <person name="Sanchez-Porro C."/>
            <person name="Ventosa A."/>
        </authorList>
    </citation>
    <scope>NUCLEOTIDE SEQUENCE [LARGE SCALE GENOMIC DNA]</scope>
    <source>
        <strain evidence="1 2">DSM 23996</strain>
    </source>
</reference>
<dbReference type="OrthoDB" id="2971099at2"/>
<comment type="caution">
    <text evidence="1">The sequence shown here is derived from an EMBL/GenBank/DDBJ whole genome shotgun (WGS) entry which is preliminary data.</text>
</comment>